<reference evidence="1 2" key="1">
    <citation type="journal article" date="2012" name="BMC Genomics">
        <title>Genome analysis of a simultaneously predatory and prey-independent, novel Bdellovibrio bacteriovorus from the River Tiber, supports in silico predictions of both ancient and recent lateral gene transfer from diverse bacteria.</title>
        <authorList>
            <person name="Hobley L."/>
            <person name="Lerner T.R."/>
            <person name="Williams L.E."/>
            <person name="Lambert C."/>
            <person name="Till R."/>
            <person name="Milner D.S."/>
            <person name="Basford S.M."/>
            <person name="Capeness M.J."/>
            <person name="Fenton A.K."/>
            <person name="Atterbury R.J."/>
            <person name="Harris M.A."/>
            <person name="Sockett R.E."/>
        </authorList>
    </citation>
    <scope>NUCLEOTIDE SEQUENCE [LARGE SCALE GENOMIC DNA]</scope>
    <source>
        <strain evidence="1 2">Tiberius</strain>
    </source>
</reference>
<dbReference type="RefSeq" id="WP_015091798.1">
    <property type="nucleotide sequence ID" value="NC_019567.1"/>
</dbReference>
<gene>
    <name evidence="1" type="ORF">Bdt_2686</name>
</gene>
<accession>K7YXG2</accession>
<evidence type="ECO:0008006" key="3">
    <source>
        <dbReference type="Google" id="ProtNLM"/>
    </source>
</evidence>
<dbReference type="EMBL" id="CP002930">
    <property type="protein sequence ID" value="AFY02368.1"/>
    <property type="molecule type" value="Genomic_DNA"/>
</dbReference>
<dbReference type="KEGG" id="bbat:Bdt_2686"/>
<dbReference type="HOGENOM" id="CLU_899137_0_0_7"/>
<dbReference type="STRING" id="1069642.Bdt_2686"/>
<sequence>MKHIHCRPVRNRWLKALYENNLVEASTRTRLYADKLYLYQELEKTLGPKLHLYHPKTWGLKAFLAKYDLTSPDSLQDTARIEQALLQEFPTNVILKPAAVINTAGETGLYLFSRESILQAFEDQNKDLVQACLRETVYVSSLLGILAGGEEFILQEHIAALAGYPVVTKTRHYQEVRIHTFENEVLKGASYSRWQKNEIKNSQDFYRAQDFVQEFLNQLPAELLKGQAWGLDLLIFENGTVRILEINTNRGAQGQWTGFLSRPELMGAYTRLIEKKKGVRFAGLSGIMLRLNLGNITKHLKKKYIEGIR</sequence>
<evidence type="ECO:0000313" key="2">
    <source>
        <dbReference type="Proteomes" id="UP000010074"/>
    </source>
</evidence>
<protein>
    <recommendedName>
        <fullName evidence="3">ATP-grasp domain-containing protein</fullName>
    </recommendedName>
</protein>
<name>K7YXG2_BDEBC</name>
<dbReference type="PATRIC" id="fig|1069642.3.peg.2657"/>
<organism evidence="1 2">
    <name type="scientific">Bdellovibrio bacteriovorus str. Tiberius</name>
    <dbReference type="NCBI Taxonomy" id="1069642"/>
    <lineage>
        <taxon>Bacteria</taxon>
        <taxon>Pseudomonadati</taxon>
        <taxon>Bdellovibrionota</taxon>
        <taxon>Bdellovibrionia</taxon>
        <taxon>Bdellovibrionales</taxon>
        <taxon>Pseudobdellovibrionaceae</taxon>
        <taxon>Bdellovibrio</taxon>
    </lineage>
</organism>
<dbReference type="OrthoDB" id="10013739at2"/>
<proteinExistence type="predicted"/>
<dbReference type="Proteomes" id="UP000010074">
    <property type="component" value="Chromosome"/>
</dbReference>
<evidence type="ECO:0000313" key="1">
    <source>
        <dbReference type="EMBL" id="AFY02368.1"/>
    </source>
</evidence>
<dbReference type="AlphaFoldDB" id="K7YXG2"/>